<feature type="transmembrane region" description="Helical" evidence="1">
    <location>
        <begin position="225"/>
        <end position="246"/>
    </location>
</feature>
<evidence type="ECO:0000256" key="2">
    <source>
        <dbReference type="SAM" id="SignalP"/>
    </source>
</evidence>
<evidence type="ECO:0008006" key="5">
    <source>
        <dbReference type="Google" id="ProtNLM"/>
    </source>
</evidence>
<dbReference type="EMBL" id="JAEDAO010000001">
    <property type="protein sequence ID" value="MBK0393966.1"/>
    <property type="molecule type" value="Genomic_DNA"/>
</dbReference>
<reference evidence="3" key="1">
    <citation type="submission" date="2020-12" db="EMBL/GenBank/DDBJ databases">
        <title>Ramlibacter sp. nov., isolated from a freshwater alga, Cryptomonas.</title>
        <authorList>
            <person name="Kim H.M."/>
            <person name="Jeon C.O."/>
        </authorList>
    </citation>
    <scope>NUCLEOTIDE SEQUENCE</scope>
    <source>
        <strain evidence="3">CrO1</strain>
    </source>
</reference>
<name>A0A934Q3M7_9BURK</name>
<evidence type="ECO:0000313" key="4">
    <source>
        <dbReference type="Proteomes" id="UP000617041"/>
    </source>
</evidence>
<feature type="signal peptide" evidence="2">
    <location>
        <begin position="1"/>
        <end position="23"/>
    </location>
</feature>
<dbReference type="PROSITE" id="PS51257">
    <property type="entry name" value="PROKAR_LIPOPROTEIN"/>
    <property type="match status" value="1"/>
</dbReference>
<dbReference type="RefSeq" id="WP_200788925.1">
    <property type="nucleotide sequence ID" value="NZ_JAEDAO010000001.1"/>
</dbReference>
<evidence type="ECO:0000313" key="3">
    <source>
        <dbReference type="EMBL" id="MBK0393966.1"/>
    </source>
</evidence>
<protein>
    <recommendedName>
        <fullName evidence="5">DUF1461 domain-containing protein</fullName>
    </recommendedName>
</protein>
<keyword evidence="1" id="KW-0472">Membrane</keyword>
<dbReference type="Proteomes" id="UP000617041">
    <property type="component" value="Unassembled WGS sequence"/>
</dbReference>
<keyword evidence="4" id="KW-1185">Reference proteome</keyword>
<feature type="transmembrane region" description="Helical" evidence="1">
    <location>
        <begin position="157"/>
        <end position="180"/>
    </location>
</feature>
<feature type="transmembrane region" description="Helical" evidence="1">
    <location>
        <begin position="187"/>
        <end position="205"/>
    </location>
</feature>
<proteinExistence type="predicted"/>
<keyword evidence="2" id="KW-0732">Signal</keyword>
<evidence type="ECO:0000256" key="1">
    <source>
        <dbReference type="SAM" id="Phobius"/>
    </source>
</evidence>
<keyword evidence="1" id="KW-0812">Transmembrane</keyword>
<comment type="caution">
    <text evidence="3">The sequence shown here is derived from an EMBL/GenBank/DDBJ whole genome shotgun (WGS) entry which is preliminary data.</text>
</comment>
<keyword evidence="1" id="KW-1133">Transmembrane helix</keyword>
<dbReference type="AlphaFoldDB" id="A0A934Q3M7"/>
<feature type="chain" id="PRO_5037694181" description="DUF1461 domain-containing protein" evidence="2">
    <location>
        <begin position="24"/>
        <end position="259"/>
    </location>
</feature>
<organism evidence="3 4">
    <name type="scientific">Ramlibacter algicola</name>
    <dbReference type="NCBI Taxonomy" id="2795217"/>
    <lineage>
        <taxon>Bacteria</taxon>
        <taxon>Pseudomonadati</taxon>
        <taxon>Pseudomonadota</taxon>
        <taxon>Betaproteobacteria</taxon>
        <taxon>Burkholderiales</taxon>
        <taxon>Comamonadaceae</taxon>
        <taxon>Ramlibacter</taxon>
    </lineage>
</organism>
<gene>
    <name evidence="3" type="ORF">I8E28_15300</name>
</gene>
<accession>A0A934Q3M7</accession>
<sequence length="259" mass="28569">MGLRRWWCCCAVLCMLLAGCTQANFLDSIATHDQQSAARTTIDQLRARNFIAIEPTLDPSVFGAEPRVLLQEMAAHVPAEAPKSVKLIGAFRQISNGVERLNLSFEYEYASSWMLANVATESRAGRRTIIGFNIYPRTQSLEDEHRFRLAGKPLPHYLVLAAAVAAGAFSVAVAVVCLFTRALPRRWLWTLASLVGLTQFAFNWTTGQWDFKLFFFNVPPVGAFAPVYGPWMVTVALPVGAAIALVKRARALRRAAAPS</sequence>